<sequence length="111" mass="12401">VTAIIQLAKHKQLQTPCSKLSQPHVSTTLPPCSISCSLQNDPRVIIIEKHQNAEQPTCNKVRTLVILPNGLHSLTPRHMPGVHLHIVRTTSSVPHEIFDPTLHHIRSPQKK</sequence>
<comment type="caution">
    <text evidence="1">The sequence shown here is derived from an EMBL/GenBank/DDBJ whole genome shotgun (WGS) entry which is preliminary data.</text>
</comment>
<keyword evidence="2" id="KW-1185">Reference proteome</keyword>
<evidence type="ECO:0000313" key="1">
    <source>
        <dbReference type="EMBL" id="KAG0573281.1"/>
    </source>
</evidence>
<proteinExistence type="predicted"/>
<protein>
    <submittedName>
        <fullName evidence="1">Uncharacterized protein</fullName>
    </submittedName>
</protein>
<feature type="non-terminal residue" evidence="1">
    <location>
        <position position="1"/>
    </location>
</feature>
<organism evidence="1 2">
    <name type="scientific">Ceratodon purpureus</name>
    <name type="common">Fire moss</name>
    <name type="synonym">Dicranum purpureum</name>
    <dbReference type="NCBI Taxonomy" id="3225"/>
    <lineage>
        <taxon>Eukaryota</taxon>
        <taxon>Viridiplantae</taxon>
        <taxon>Streptophyta</taxon>
        <taxon>Embryophyta</taxon>
        <taxon>Bryophyta</taxon>
        <taxon>Bryophytina</taxon>
        <taxon>Bryopsida</taxon>
        <taxon>Dicranidae</taxon>
        <taxon>Pseudoditrichales</taxon>
        <taxon>Ditrichaceae</taxon>
        <taxon>Ceratodon</taxon>
    </lineage>
</organism>
<dbReference type="Proteomes" id="UP000822688">
    <property type="component" value="Chromosome V"/>
</dbReference>
<name>A0A8T0HR67_CERPU</name>
<reference evidence="1" key="1">
    <citation type="submission" date="2020-06" db="EMBL/GenBank/DDBJ databases">
        <title>WGS assembly of Ceratodon purpureus strain R40.</title>
        <authorList>
            <person name="Carey S.B."/>
            <person name="Jenkins J."/>
            <person name="Shu S."/>
            <person name="Lovell J.T."/>
            <person name="Sreedasyam A."/>
            <person name="Maumus F."/>
            <person name="Tiley G.P."/>
            <person name="Fernandez-Pozo N."/>
            <person name="Barry K."/>
            <person name="Chen C."/>
            <person name="Wang M."/>
            <person name="Lipzen A."/>
            <person name="Daum C."/>
            <person name="Saski C.A."/>
            <person name="Payton A.C."/>
            <person name="Mcbreen J.C."/>
            <person name="Conrad R.E."/>
            <person name="Kollar L.M."/>
            <person name="Olsson S."/>
            <person name="Huttunen S."/>
            <person name="Landis J.B."/>
            <person name="Wickett N.J."/>
            <person name="Johnson M.G."/>
            <person name="Rensing S.A."/>
            <person name="Grimwood J."/>
            <person name="Schmutz J."/>
            <person name="Mcdaniel S.F."/>
        </authorList>
    </citation>
    <scope>NUCLEOTIDE SEQUENCE</scope>
    <source>
        <strain evidence="1">R40</strain>
    </source>
</reference>
<dbReference type="EMBL" id="CM026426">
    <property type="protein sequence ID" value="KAG0573281.1"/>
    <property type="molecule type" value="Genomic_DNA"/>
</dbReference>
<accession>A0A8T0HR67</accession>
<evidence type="ECO:0000313" key="2">
    <source>
        <dbReference type="Proteomes" id="UP000822688"/>
    </source>
</evidence>
<dbReference type="AlphaFoldDB" id="A0A8T0HR67"/>
<gene>
    <name evidence="1" type="ORF">KC19_VG164700</name>
</gene>